<dbReference type="InterPro" id="IPR043504">
    <property type="entry name" value="Peptidase_S1_PA_chymotrypsin"/>
</dbReference>
<accession>A0A9R1TJJ1</accession>
<dbReference type="Gene3D" id="2.40.10.10">
    <property type="entry name" value="Trypsin-like serine proteases"/>
    <property type="match status" value="2"/>
</dbReference>
<comment type="subcellular location">
    <subcellularLocation>
        <location evidence="1">Secreted</location>
    </subcellularLocation>
</comment>
<keyword evidence="7 10" id="KW-0720">Serine protease</keyword>
<dbReference type="InterPro" id="IPR001314">
    <property type="entry name" value="Peptidase_S1A"/>
</dbReference>
<dbReference type="AlphaFoldDB" id="A0A9R1TJJ1"/>
<dbReference type="RefSeq" id="XP_011310447.1">
    <property type="nucleotide sequence ID" value="XM_011312145.1"/>
</dbReference>
<evidence type="ECO:0000256" key="11">
    <source>
        <dbReference type="SAM" id="SignalP"/>
    </source>
</evidence>
<keyword evidence="8" id="KW-0865">Zymogen</keyword>
<name>A0A9R1TJJ1_9HYME</name>
<dbReference type="PROSITE" id="PS00135">
    <property type="entry name" value="TRYPSIN_SER"/>
    <property type="match status" value="2"/>
</dbReference>
<gene>
    <name evidence="14" type="primary">LOC105270910</name>
</gene>
<evidence type="ECO:0000256" key="6">
    <source>
        <dbReference type="ARBA" id="ARBA00022801"/>
    </source>
</evidence>
<dbReference type="GO" id="GO:0006508">
    <property type="term" value="P:proteolysis"/>
    <property type="evidence" value="ECO:0007669"/>
    <property type="project" value="UniProtKB-KW"/>
</dbReference>
<evidence type="ECO:0000256" key="4">
    <source>
        <dbReference type="ARBA" id="ARBA00022670"/>
    </source>
</evidence>
<dbReference type="SUPFAM" id="SSF50494">
    <property type="entry name" value="Trypsin-like serine proteases"/>
    <property type="match status" value="2"/>
</dbReference>
<dbReference type="FunFam" id="2.40.10.10:FF:000068">
    <property type="entry name" value="transmembrane protease serine 2"/>
    <property type="match status" value="1"/>
</dbReference>
<dbReference type="GO" id="GO:0005576">
    <property type="term" value="C:extracellular region"/>
    <property type="evidence" value="ECO:0007669"/>
    <property type="project" value="UniProtKB-SubCell"/>
</dbReference>
<dbReference type="CDD" id="cd00190">
    <property type="entry name" value="Tryp_SPc"/>
    <property type="match status" value="2"/>
</dbReference>
<dbReference type="PANTHER" id="PTHR24276">
    <property type="entry name" value="POLYSERASE-RELATED"/>
    <property type="match status" value="1"/>
</dbReference>
<dbReference type="InterPro" id="IPR001254">
    <property type="entry name" value="Trypsin_dom"/>
</dbReference>
<evidence type="ECO:0000256" key="1">
    <source>
        <dbReference type="ARBA" id="ARBA00004613"/>
    </source>
</evidence>
<organism evidence="13 14">
    <name type="scientific">Fopius arisanus</name>
    <dbReference type="NCBI Taxonomy" id="64838"/>
    <lineage>
        <taxon>Eukaryota</taxon>
        <taxon>Metazoa</taxon>
        <taxon>Ecdysozoa</taxon>
        <taxon>Arthropoda</taxon>
        <taxon>Hexapoda</taxon>
        <taxon>Insecta</taxon>
        <taxon>Pterygota</taxon>
        <taxon>Neoptera</taxon>
        <taxon>Endopterygota</taxon>
        <taxon>Hymenoptera</taxon>
        <taxon>Apocrita</taxon>
        <taxon>Ichneumonoidea</taxon>
        <taxon>Braconidae</taxon>
        <taxon>Opiinae</taxon>
        <taxon>Fopius</taxon>
    </lineage>
</organism>
<evidence type="ECO:0000256" key="3">
    <source>
        <dbReference type="ARBA" id="ARBA00022525"/>
    </source>
</evidence>
<evidence type="ECO:0000256" key="10">
    <source>
        <dbReference type="RuleBase" id="RU363034"/>
    </source>
</evidence>
<feature type="domain" description="Peptidase S1" evidence="12">
    <location>
        <begin position="28"/>
        <end position="260"/>
    </location>
</feature>
<dbReference type="SMART" id="SM00020">
    <property type="entry name" value="Tryp_SPc"/>
    <property type="match status" value="2"/>
</dbReference>
<dbReference type="PROSITE" id="PS00134">
    <property type="entry name" value="TRYPSIN_HIS"/>
    <property type="match status" value="2"/>
</dbReference>
<keyword evidence="3" id="KW-0964">Secreted</keyword>
<evidence type="ECO:0000313" key="13">
    <source>
        <dbReference type="Proteomes" id="UP000694866"/>
    </source>
</evidence>
<dbReference type="PANTHER" id="PTHR24276:SF98">
    <property type="entry name" value="FI18310P1-RELATED"/>
    <property type="match status" value="1"/>
</dbReference>
<sequence>MVSQKVQSLILSLATFAFVGDAAPPSKIVNGWDALPGQFPHQVSIQQGNSHFCGGSIIDAMYILTAAHCVFDANDRMLRPESIRIVTGVIDYRAANYENTFPVAMIIPHPHYNSLVLMNDIAIVKLARPIPFNSFQKSIRLPTEDTSPGTAAITSGWGAIWGITSFRKGPLSRYLQQIGMMTLSRSECAREHGEELFPGQLCATRTPGTGTCFGDSGSPLISNGEIIGITSSGKDGCAGQYPDVFTYVHFYLAWIHKVLAQYERDLVDTGGYAGPPSRIIKGQHVTKGELPYHVQLRKSDAYLCGGSILDATHILTAAHCVVSDTEGVNKPEEIEVIVGSLFIDSRTIQNENAFAVSEITYHQDYNPATVRNVHHLADIAVLKLEKPISFNRYRAPINLPRKEPPSGASVVASGWGVTYHDGKNSRSPNWLQKLKMKIVSLDDCKAAYPGGASEGHICALGAPGSAVCFGDSGGPLAYNNEVIGVVSWGSGCIQRSPDVFTSVVYYSDWIKWAMKYH</sequence>
<keyword evidence="4 10" id="KW-0645">Protease</keyword>
<dbReference type="InterPro" id="IPR050430">
    <property type="entry name" value="Peptidase_S1"/>
</dbReference>
<dbReference type="InterPro" id="IPR018114">
    <property type="entry name" value="TRYPSIN_HIS"/>
</dbReference>
<evidence type="ECO:0000256" key="2">
    <source>
        <dbReference type="ARBA" id="ARBA00007664"/>
    </source>
</evidence>
<dbReference type="Pfam" id="PF00089">
    <property type="entry name" value="Trypsin"/>
    <property type="match status" value="2"/>
</dbReference>
<dbReference type="PROSITE" id="PS50240">
    <property type="entry name" value="TRYPSIN_DOM"/>
    <property type="match status" value="2"/>
</dbReference>
<dbReference type="InterPro" id="IPR009003">
    <property type="entry name" value="Peptidase_S1_PA"/>
</dbReference>
<dbReference type="GO" id="GO:0004252">
    <property type="term" value="F:serine-type endopeptidase activity"/>
    <property type="evidence" value="ECO:0007669"/>
    <property type="project" value="InterPro"/>
</dbReference>
<evidence type="ECO:0000259" key="12">
    <source>
        <dbReference type="PROSITE" id="PS50240"/>
    </source>
</evidence>
<comment type="similarity">
    <text evidence="2">Belongs to the peptidase S1 family.</text>
</comment>
<keyword evidence="6 10" id="KW-0378">Hydrolase</keyword>
<dbReference type="Proteomes" id="UP000694866">
    <property type="component" value="Unplaced"/>
</dbReference>
<dbReference type="GeneID" id="105270910"/>
<proteinExistence type="inferred from homology"/>
<feature type="signal peptide" evidence="11">
    <location>
        <begin position="1"/>
        <end position="22"/>
    </location>
</feature>
<keyword evidence="13" id="KW-1185">Reference proteome</keyword>
<evidence type="ECO:0000313" key="14">
    <source>
        <dbReference type="RefSeq" id="XP_011310447.1"/>
    </source>
</evidence>
<evidence type="ECO:0000256" key="9">
    <source>
        <dbReference type="ARBA" id="ARBA00023157"/>
    </source>
</evidence>
<dbReference type="KEGG" id="fas:105270910"/>
<keyword evidence="5 11" id="KW-0732">Signal</keyword>
<reference evidence="14" key="1">
    <citation type="submission" date="2025-08" db="UniProtKB">
        <authorList>
            <consortium name="RefSeq"/>
        </authorList>
    </citation>
    <scope>IDENTIFICATION</scope>
    <source>
        <strain evidence="14">USDA-PBARC FA_bdor</strain>
        <tissue evidence="14">Whole organism</tissue>
    </source>
</reference>
<dbReference type="InterPro" id="IPR033116">
    <property type="entry name" value="TRYPSIN_SER"/>
</dbReference>
<evidence type="ECO:0000256" key="8">
    <source>
        <dbReference type="ARBA" id="ARBA00023145"/>
    </source>
</evidence>
<evidence type="ECO:0000256" key="7">
    <source>
        <dbReference type="ARBA" id="ARBA00022825"/>
    </source>
</evidence>
<dbReference type="PRINTS" id="PR00722">
    <property type="entry name" value="CHYMOTRYPSIN"/>
</dbReference>
<protein>
    <submittedName>
        <fullName evidence="14">Prostasin</fullName>
    </submittedName>
</protein>
<evidence type="ECO:0000256" key="5">
    <source>
        <dbReference type="ARBA" id="ARBA00022729"/>
    </source>
</evidence>
<feature type="domain" description="Peptidase S1" evidence="12">
    <location>
        <begin position="279"/>
        <end position="515"/>
    </location>
</feature>
<keyword evidence="9" id="KW-1015">Disulfide bond</keyword>
<dbReference type="FunFam" id="2.40.10.10:FF:000146">
    <property type="entry name" value="Serine protease 53"/>
    <property type="match status" value="1"/>
</dbReference>
<dbReference type="OrthoDB" id="6755574at2759"/>
<feature type="chain" id="PRO_5040128361" evidence="11">
    <location>
        <begin position="23"/>
        <end position="517"/>
    </location>
</feature>